<name>A0A8J6EW76_ELECQ</name>
<sequence length="95" mass="11107">MYYTLFHNGGHISHCIHLQNKMFAGGNLASDMLPMHALIEMNCRYIWDPWDTDPEYSYVHEILAPTLIKNAYHFVYTAPMQELCVYMVTNYNQSA</sequence>
<gene>
    <name evidence="1" type="ORF">GDO78_003970</name>
</gene>
<dbReference type="Proteomes" id="UP000770717">
    <property type="component" value="Unassembled WGS sequence"/>
</dbReference>
<reference evidence="1" key="1">
    <citation type="thesis" date="2020" institute="ProQuest LLC" country="789 East Eisenhower Parkway, Ann Arbor, MI, USA">
        <title>Comparative Genomics and Chromosome Evolution.</title>
        <authorList>
            <person name="Mudd A.B."/>
        </authorList>
    </citation>
    <scope>NUCLEOTIDE SEQUENCE</scope>
    <source>
        <strain evidence="1">HN-11 Male</strain>
        <tissue evidence="1">Kidney and liver</tissue>
    </source>
</reference>
<keyword evidence="2" id="KW-1185">Reference proteome</keyword>
<protein>
    <submittedName>
        <fullName evidence="1">Uncharacterized protein</fullName>
    </submittedName>
</protein>
<organism evidence="1 2">
    <name type="scientific">Eleutherodactylus coqui</name>
    <name type="common">Puerto Rican coqui</name>
    <dbReference type="NCBI Taxonomy" id="57060"/>
    <lineage>
        <taxon>Eukaryota</taxon>
        <taxon>Metazoa</taxon>
        <taxon>Chordata</taxon>
        <taxon>Craniata</taxon>
        <taxon>Vertebrata</taxon>
        <taxon>Euteleostomi</taxon>
        <taxon>Amphibia</taxon>
        <taxon>Batrachia</taxon>
        <taxon>Anura</taxon>
        <taxon>Neobatrachia</taxon>
        <taxon>Hyloidea</taxon>
        <taxon>Eleutherodactylidae</taxon>
        <taxon>Eleutherodactylinae</taxon>
        <taxon>Eleutherodactylus</taxon>
        <taxon>Eleutherodactylus</taxon>
    </lineage>
</organism>
<evidence type="ECO:0000313" key="1">
    <source>
        <dbReference type="EMBL" id="KAG9475856.1"/>
    </source>
</evidence>
<proteinExistence type="predicted"/>
<dbReference type="EMBL" id="WNTK01000012">
    <property type="protein sequence ID" value="KAG9475856.1"/>
    <property type="molecule type" value="Genomic_DNA"/>
</dbReference>
<dbReference type="AlphaFoldDB" id="A0A8J6EW76"/>
<evidence type="ECO:0000313" key="2">
    <source>
        <dbReference type="Proteomes" id="UP000770717"/>
    </source>
</evidence>
<comment type="caution">
    <text evidence="1">The sequence shown here is derived from an EMBL/GenBank/DDBJ whole genome shotgun (WGS) entry which is preliminary data.</text>
</comment>
<accession>A0A8J6EW76</accession>